<dbReference type="PANTHER" id="PTHR11540:SF60">
    <property type="entry name" value="MALATE DEHYDROGENASE"/>
    <property type="match status" value="1"/>
</dbReference>
<evidence type="ECO:0000313" key="11">
    <source>
        <dbReference type="Proteomes" id="UP000011750"/>
    </source>
</evidence>
<keyword evidence="4" id="KW-0520">NAD</keyword>
<dbReference type="Gramene" id="A06p09320.2_BraZ1">
    <property type="protein sequence ID" value="A06p09320.2_BraZ1.CDS.1"/>
    <property type="gene ID" value="A06g09320.2_BraZ1"/>
</dbReference>
<evidence type="ECO:0000313" key="10">
    <source>
        <dbReference type="EnsemblPlants" id="Bra019790.1-P"/>
    </source>
</evidence>
<sequence>MASSSFSVSYSSTTSSLPVFRTSQAVVFSSTSKFHTLTPRSSSYGKSLSTKAHASSDNKKLYVENVNCSSKVTIIGSSLGIGPALSTSLKKSPLVSTLRFYSMGSADPLKACLDATLSQDQFSGLEETLKDTNVVVIDTPFPKAEGTLEDNFIANAMMVRACVEEVAGHCPDAFIIISNRMLNSIVPIMSAEVLKQRGVYDPKKLFGLMTPETELARAFVAERFVLDVEDVHVPVIGGHCSLTALPLFSKTTPHVILYKDDIILWTSEITYSINNSSEYLDYFAGNPDREYFEARGAERFVLSLLRALGGANDMFQCCFVESNMFDDIPFFGSTVKLGKKGVEAIIETDLEGLTEYEVKSLKYLKEDLIEDIEKGIEFAKNNSEVYETILV</sequence>
<reference evidence="9" key="3">
    <citation type="submission" date="2018-11" db="EMBL/GenBank/DDBJ databases">
        <authorList>
            <consortium name="Genoscope - CEA"/>
            <person name="William W."/>
        </authorList>
    </citation>
    <scope>NUCLEOTIDE SEQUENCE</scope>
</reference>
<reference evidence="11" key="1">
    <citation type="journal article" date="2011" name="Nat. Genet.">
        <title>The genome of the mesopolyploid crop species Brassica rapa.</title>
        <authorList>
            <consortium name="Brassica rapa Genome Sequencing Project Consortium"/>
            <person name="Wang X."/>
            <person name="Wang H."/>
            <person name="Wang J."/>
            <person name="Sun R."/>
            <person name="Wu J."/>
            <person name="Liu S."/>
            <person name="Bai Y."/>
            <person name="Mun J.H."/>
            <person name="Bancroft I."/>
            <person name="Cheng F."/>
            <person name="Huang S."/>
            <person name="Li X."/>
            <person name="Hua W."/>
            <person name="Wang J."/>
            <person name="Wang X."/>
            <person name="Freeling M."/>
            <person name="Pires J.C."/>
            <person name="Paterson A.H."/>
            <person name="Chalhoub B."/>
            <person name="Wang B."/>
            <person name="Hayward A."/>
            <person name="Sharpe A.G."/>
            <person name="Park B.S."/>
            <person name="Weisshaar B."/>
            <person name="Liu B."/>
            <person name="Li B."/>
            <person name="Liu B."/>
            <person name="Tong C."/>
            <person name="Song C."/>
            <person name="Duran C."/>
            <person name="Peng C."/>
            <person name="Geng C."/>
            <person name="Koh C."/>
            <person name="Lin C."/>
            <person name="Edwards D."/>
            <person name="Mu D."/>
            <person name="Shen D."/>
            <person name="Soumpourou E."/>
            <person name="Li F."/>
            <person name="Fraser F."/>
            <person name="Conant G."/>
            <person name="Lassalle G."/>
            <person name="King G.J."/>
            <person name="Bonnema G."/>
            <person name="Tang H."/>
            <person name="Wang H."/>
            <person name="Belcram H."/>
            <person name="Zhou H."/>
            <person name="Hirakawa H."/>
            <person name="Abe H."/>
            <person name="Guo H."/>
            <person name="Wang H."/>
            <person name="Jin H."/>
            <person name="Parkin I.A."/>
            <person name="Batley J."/>
            <person name="Kim J.S."/>
            <person name="Just J."/>
            <person name="Li J."/>
            <person name="Xu J."/>
            <person name="Deng J."/>
            <person name="Kim J.A."/>
            <person name="Li J."/>
            <person name="Yu J."/>
            <person name="Meng J."/>
            <person name="Wang J."/>
            <person name="Min J."/>
            <person name="Poulain J."/>
            <person name="Wang J."/>
            <person name="Hatakeyama K."/>
            <person name="Wu K."/>
            <person name="Wang L."/>
            <person name="Fang L."/>
            <person name="Trick M."/>
            <person name="Links M.G."/>
            <person name="Zhao M."/>
            <person name="Jin M."/>
            <person name="Ramchiary N."/>
            <person name="Drou N."/>
            <person name="Berkman P.J."/>
            <person name="Cai Q."/>
            <person name="Huang Q."/>
            <person name="Li R."/>
            <person name="Tabata S."/>
            <person name="Cheng S."/>
            <person name="Zhang S."/>
            <person name="Zhang S."/>
            <person name="Huang S."/>
            <person name="Sato S."/>
            <person name="Sun S."/>
            <person name="Kwon S.J."/>
            <person name="Choi S.R."/>
            <person name="Lee T.H."/>
            <person name="Fan W."/>
            <person name="Zhao X."/>
            <person name="Tan X."/>
            <person name="Xu X."/>
            <person name="Wang Y."/>
            <person name="Qiu Y."/>
            <person name="Yin Y."/>
            <person name="Li Y."/>
            <person name="Du Y."/>
            <person name="Liao Y."/>
            <person name="Lim Y."/>
            <person name="Narusaka Y."/>
            <person name="Wang Y."/>
            <person name="Wang Z."/>
            <person name="Li Z."/>
            <person name="Wang Z."/>
            <person name="Xiong Z."/>
            <person name="Zhang Z."/>
        </authorList>
    </citation>
    <scope>NUCLEOTIDE SEQUENCE [LARGE SCALE GENOMIC DNA]</scope>
    <source>
        <strain evidence="11">cv. Chiifu-401-42</strain>
    </source>
</reference>
<proteinExistence type="inferred from homology"/>
<dbReference type="Proteomes" id="UP000011750">
    <property type="component" value="Chromosome A06"/>
</dbReference>
<reference evidence="10" key="4">
    <citation type="submission" date="2023-03" db="UniProtKB">
        <authorList>
            <consortium name="EnsemblPlants"/>
        </authorList>
    </citation>
    <scope>IDENTIFICATION</scope>
    <source>
        <strain evidence="10">cv. Chiifu-401-42</strain>
    </source>
</reference>
<dbReference type="InterPro" id="IPR036291">
    <property type="entry name" value="NAD(P)-bd_dom_sf"/>
</dbReference>
<dbReference type="InterPro" id="IPR015955">
    <property type="entry name" value="Lactate_DH/Glyco_Ohase_4_C"/>
</dbReference>
<accession>A0A3P5YX25</accession>
<dbReference type="Pfam" id="PF00056">
    <property type="entry name" value="Ldh_1_N"/>
    <property type="match status" value="1"/>
</dbReference>
<evidence type="ECO:0000259" key="7">
    <source>
        <dbReference type="Pfam" id="PF02866"/>
    </source>
</evidence>
<evidence type="ECO:0000313" key="8">
    <source>
        <dbReference type="EMBL" id="CAG7868692.1"/>
    </source>
</evidence>
<protein>
    <recommendedName>
        <fullName evidence="1">malate dehydrogenase</fullName>
        <ecNumber evidence="1">1.1.1.37</ecNumber>
    </recommendedName>
</protein>
<reference evidence="11" key="2">
    <citation type="journal article" date="2018" name="Hortic Res">
        <title>Improved Brassica rapa reference genome by single-molecule sequencing and chromosome conformation capture technologies.</title>
        <authorList>
            <person name="Zhang L."/>
            <person name="Cai X."/>
            <person name="Wu J."/>
            <person name="Liu M."/>
            <person name="Grob S."/>
            <person name="Cheng F."/>
            <person name="Liang J."/>
            <person name="Cai C."/>
            <person name="Liu Z."/>
            <person name="Liu B."/>
            <person name="Wang F."/>
            <person name="Li S."/>
            <person name="Liu F."/>
            <person name="Li X."/>
            <person name="Cheng L."/>
            <person name="Yang W."/>
            <person name="Li M.H."/>
            <person name="Grossniklaus U."/>
            <person name="Zheng H."/>
            <person name="Wang X."/>
        </authorList>
    </citation>
    <scope>NUCLEOTIDE SEQUENCE [LARGE SCALE GENOMIC DNA]</scope>
    <source>
        <strain evidence="11">cv. Chiifu-401-42</strain>
    </source>
</reference>
<dbReference type="eggNOG" id="KOG1494">
    <property type="taxonomic scope" value="Eukaryota"/>
</dbReference>
<dbReference type="SUPFAM" id="SSF56327">
    <property type="entry name" value="LDH C-terminal domain-like"/>
    <property type="match status" value="1"/>
</dbReference>
<accession>M4DTE7</accession>
<evidence type="ECO:0000259" key="6">
    <source>
        <dbReference type="Pfam" id="PF00056"/>
    </source>
</evidence>
<dbReference type="STRING" id="51351.M4DTE7"/>
<dbReference type="PANTHER" id="PTHR11540">
    <property type="entry name" value="MALATE AND LACTATE DEHYDROGENASE"/>
    <property type="match status" value="1"/>
</dbReference>
<dbReference type="KEGG" id="brp:103872206"/>
<evidence type="ECO:0000256" key="2">
    <source>
        <dbReference type="ARBA" id="ARBA00022532"/>
    </source>
</evidence>
<evidence type="ECO:0000313" key="9">
    <source>
        <dbReference type="EMBL" id="VDC65540.1"/>
    </source>
</evidence>
<dbReference type="EnsemblPlants" id="Bra019790.1">
    <property type="protein sequence ID" value="Bra019790.1-P"/>
    <property type="gene ID" value="Bra019790"/>
</dbReference>
<dbReference type="HOGENOM" id="CLU_047181_0_0_1"/>
<dbReference type="Gramene" id="Bra019790.1">
    <property type="protein sequence ID" value="Bra019790.1-P"/>
    <property type="gene ID" value="Bra019790"/>
</dbReference>
<evidence type="ECO:0000256" key="4">
    <source>
        <dbReference type="ARBA" id="ARBA00023027"/>
    </source>
</evidence>
<keyword evidence="11" id="KW-1185">Reference proteome</keyword>
<dbReference type="Gene3D" id="3.40.50.720">
    <property type="entry name" value="NAD(P)-binding Rossmann-like Domain"/>
    <property type="match status" value="1"/>
</dbReference>
<evidence type="ECO:0000256" key="3">
    <source>
        <dbReference type="ARBA" id="ARBA00023002"/>
    </source>
</evidence>
<organism evidence="9">
    <name type="scientific">Brassica campestris</name>
    <name type="common">Field mustard</name>
    <dbReference type="NCBI Taxonomy" id="3711"/>
    <lineage>
        <taxon>Eukaryota</taxon>
        <taxon>Viridiplantae</taxon>
        <taxon>Streptophyta</taxon>
        <taxon>Embryophyta</taxon>
        <taxon>Tracheophyta</taxon>
        <taxon>Spermatophyta</taxon>
        <taxon>Magnoliopsida</taxon>
        <taxon>eudicotyledons</taxon>
        <taxon>Gunneridae</taxon>
        <taxon>Pentapetalae</taxon>
        <taxon>rosids</taxon>
        <taxon>malvids</taxon>
        <taxon>Brassicales</taxon>
        <taxon>Brassicaceae</taxon>
        <taxon>Brassiceae</taxon>
        <taxon>Brassica</taxon>
    </lineage>
</organism>
<dbReference type="EC" id="1.1.1.37" evidence="1"/>
<dbReference type="GO" id="GO:0030060">
    <property type="term" value="F:L-malate dehydrogenase (NAD+) activity"/>
    <property type="evidence" value="ECO:0000318"/>
    <property type="project" value="GO_Central"/>
</dbReference>
<dbReference type="Pfam" id="PF02866">
    <property type="entry name" value="Ldh_1_C"/>
    <property type="match status" value="1"/>
</dbReference>
<keyword evidence="3 5" id="KW-0560">Oxidoreductase</keyword>
<dbReference type="InterPro" id="IPR022383">
    <property type="entry name" value="Lactate/malate_DH_C"/>
</dbReference>
<dbReference type="Proteomes" id="UP000694005">
    <property type="component" value="Chromosome A06"/>
</dbReference>
<dbReference type="EMBL" id="LR031569">
    <property type="protein sequence ID" value="VDC65540.1"/>
    <property type="molecule type" value="Genomic_DNA"/>
</dbReference>
<evidence type="ECO:0000256" key="1">
    <source>
        <dbReference type="ARBA" id="ARBA00012995"/>
    </source>
</evidence>
<dbReference type="SMR" id="A0A3P5YX25"/>
<dbReference type="SUPFAM" id="SSF51735">
    <property type="entry name" value="NAD(P)-binding Rossmann-fold domains"/>
    <property type="match status" value="1"/>
</dbReference>
<keyword evidence="2" id="KW-0816">Tricarboxylic acid cycle</keyword>
<feature type="domain" description="Lactate/malate dehydrogenase C-terminal" evidence="7">
    <location>
        <begin position="297"/>
        <end position="378"/>
    </location>
</feature>
<comment type="similarity">
    <text evidence="5">Belongs to the LDH/MDH superfamily.</text>
</comment>
<dbReference type="GO" id="GO:0006099">
    <property type="term" value="P:tricarboxylic acid cycle"/>
    <property type="evidence" value="ECO:0007669"/>
    <property type="project" value="UniProtKB-KW"/>
</dbReference>
<dbReference type="InterPro" id="IPR001236">
    <property type="entry name" value="Lactate/malate_DH_N"/>
</dbReference>
<dbReference type="Gene3D" id="3.90.110.10">
    <property type="entry name" value="Lactate dehydrogenase/glycoside hydrolase, family 4, C-terminal"/>
    <property type="match status" value="1"/>
</dbReference>
<dbReference type="EMBL" id="LS974622">
    <property type="protein sequence ID" value="CAG7868692.1"/>
    <property type="molecule type" value="Genomic_DNA"/>
</dbReference>
<evidence type="ECO:0000256" key="5">
    <source>
        <dbReference type="RuleBase" id="RU003369"/>
    </source>
</evidence>
<dbReference type="AlphaFoldDB" id="A0A3P5YX25"/>
<dbReference type="OrthoDB" id="4069699at2759"/>
<name>A0A3P5YX25_BRACM</name>
<dbReference type="GO" id="GO:0005737">
    <property type="term" value="C:cytoplasm"/>
    <property type="evidence" value="ECO:0000318"/>
    <property type="project" value="GO_Central"/>
</dbReference>
<feature type="domain" description="Lactate/malate dehydrogenase N-terminal" evidence="6">
    <location>
        <begin position="71"/>
        <end position="207"/>
    </location>
</feature>
<gene>
    <name evidence="9" type="ORF">BRAA06T24080Z</name>
    <name evidence="8" type="ORF">BRAPAZ1V2_A06P09320.2</name>
</gene>